<keyword evidence="4" id="KW-1185">Reference proteome</keyword>
<keyword evidence="2" id="KW-1133">Transmembrane helix</keyword>
<feature type="compositionally biased region" description="Basic residues" evidence="1">
    <location>
        <begin position="74"/>
        <end position="83"/>
    </location>
</feature>
<keyword evidence="2" id="KW-0812">Transmembrane</keyword>
<name>A0A6A6W916_9PEZI</name>
<dbReference type="AlphaFoldDB" id="A0A6A6W916"/>
<dbReference type="GeneID" id="54482129"/>
<proteinExistence type="predicted"/>
<evidence type="ECO:0000313" key="4">
    <source>
        <dbReference type="Proteomes" id="UP000799437"/>
    </source>
</evidence>
<protein>
    <submittedName>
        <fullName evidence="3">Uncharacterized protein</fullName>
    </submittedName>
</protein>
<dbReference type="OrthoDB" id="4148767at2759"/>
<organism evidence="3 4">
    <name type="scientific">Pseudovirgaria hyperparasitica</name>
    <dbReference type="NCBI Taxonomy" id="470096"/>
    <lineage>
        <taxon>Eukaryota</taxon>
        <taxon>Fungi</taxon>
        <taxon>Dikarya</taxon>
        <taxon>Ascomycota</taxon>
        <taxon>Pezizomycotina</taxon>
        <taxon>Dothideomycetes</taxon>
        <taxon>Dothideomycetes incertae sedis</taxon>
        <taxon>Acrospermales</taxon>
        <taxon>Acrospermaceae</taxon>
        <taxon>Pseudovirgaria</taxon>
    </lineage>
</organism>
<evidence type="ECO:0000256" key="2">
    <source>
        <dbReference type="SAM" id="Phobius"/>
    </source>
</evidence>
<evidence type="ECO:0000256" key="1">
    <source>
        <dbReference type="SAM" id="MobiDB-lite"/>
    </source>
</evidence>
<evidence type="ECO:0000313" key="3">
    <source>
        <dbReference type="EMBL" id="KAF2758689.1"/>
    </source>
</evidence>
<dbReference type="RefSeq" id="XP_033601140.1">
    <property type="nucleotide sequence ID" value="XM_033741075.1"/>
</dbReference>
<dbReference type="EMBL" id="ML996571">
    <property type="protein sequence ID" value="KAF2758689.1"/>
    <property type="molecule type" value="Genomic_DNA"/>
</dbReference>
<dbReference type="Proteomes" id="UP000799437">
    <property type="component" value="Unassembled WGS sequence"/>
</dbReference>
<gene>
    <name evidence="3" type="ORF">EJ05DRAFT_361539</name>
</gene>
<accession>A0A6A6W916</accession>
<reference evidence="3" key="1">
    <citation type="journal article" date="2020" name="Stud. Mycol.">
        <title>101 Dothideomycetes genomes: a test case for predicting lifestyles and emergence of pathogens.</title>
        <authorList>
            <person name="Haridas S."/>
            <person name="Albert R."/>
            <person name="Binder M."/>
            <person name="Bloem J."/>
            <person name="Labutti K."/>
            <person name="Salamov A."/>
            <person name="Andreopoulos B."/>
            <person name="Baker S."/>
            <person name="Barry K."/>
            <person name="Bills G."/>
            <person name="Bluhm B."/>
            <person name="Cannon C."/>
            <person name="Castanera R."/>
            <person name="Culley D."/>
            <person name="Daum C."/>
            <person name="Ezra D."/>
            <person name="Gonzalez J."/>
            <person name="Henrissat B."/>
            <person name="Kuo A."/>
            <person name="Liang C."/>
            <person name="Lipzen A."/>
            <person name="Lutzoni F."/>
            <person name="Magnuson J."/>
            <person name="Mondo S."/>
            <person name="Nolan M."/>
            <person name="Ohm R."/>
            <person name="Pangilinan J."/>
            <person name="Park H.-J."/>
            <person name="Ramirez L."/>
            <person name="Alfaro M."/>
            <person name="Sun H."/>
            <person name="Tritt A."/>
            <person name="Yoshinaga Y."/>
            <person name="Zwiers L.-H."/>
            <person name="Turgeon B."/>
            <person name="Goodwin S."/>
            <person name="Spatafora J."/>
            <person name="Crous P."/>
            <person name="Grigoriev I."/>
        </authorList>
    </citation>
    <scope>NUCLEOTIDE SEQUENCE</scope>
    <source>
        <strain evidence="3">CBS 121739</strain>
    </source>
</reference>
<feature type="region of interest" description="Disordered" evidence="1">
    <location>
        <begin position="74"/>
        <end position="113"/>
    </location>
</feature>
<feature type="transmembrane region" description="Helical" evidence="2">
    <location>
        <begin position="20"/>
        <end position="39"/>
    </location>
</feature>
<feature type="compositionally biased region" description="Gly residues" evidence="1">
    <location>
        <begin position="84"/>
        <end position="102"/>
    </location>
</feature>
<sequence>MGITLSTEPTPLTPLTLTTTTIGLLGFAFTLSTFFNVFWSAIHTFAHAPTQIQDLLGNLKQALYEERRHLREIRRRGRGRSGRWKGGPGTGRGTGRGRGTGTGRANSGFRGEKYDYDDHDGDWEVEDDTSTQTMRTTIRHLIAAFKALEAPFLEPGRAYYEDTSWAGVSGASRTESGAAAGGITAEREADWYTTPYRKCGVRERWVWVRRARKEAEGLMGALGRVQMRRVAREVGELFL</sequence>
<keyword evidence="2" id="KW-0472">Membrane</keyword>